<proteinExistence type="predicted"/>
<keyword evidence="2" id="KW-1133">Transmembrane helix</keyword>
<dbReference type="SUPFAM" id="SSF48452">
    <property type="entry name" value="TPR-like"/>
    <property type="match status" value="2"/>
</dbReference>
<gene>
    <name evidence="3" type="ORF">AJE_07860</name>
</gene>
<keyword evidence="2" id="KW-0812">Transmembrane</keyword>
<accession>H3ZDZ0</accession>
<organism evidence="3 4">
    <name type="scientific">Alishewanella jeotgali KCTC 22429</name>
    <dbReference type="NCBI Taxonomy" id="1129374"/>
    <lineage>
        <taxon>Bacteria</taxon>
        <taxon>Pseudomonadati</taxon>
        <taxon>Pseudomonadota</taxon>
        <taxon>Gammaproteobacteria</taxon>
        <taxon>Alteromonadales</taxon>
        <taxon>Alteromonadaceae</taxon>
        <taxon>Alishewanella</taxon>
    </lineage>
</organism>
<dbReference type="Proteomes" id="UP000012046">
    <property type="component" value="Unassembled WGS sequence"/>
</dbReference>
<keyword evidence="2" id="KW-0472">Membrane</keyword>
<name>H3ZDZ0_9ALTE</name>
<dbReference type="PANTHER" id="PTHR30383:SF5">
    <property type="entry name" value="SGNH HYDROLASE-TYPE ESTERASE DOMAIN-CONTAINING PROTEIN"/>
    <property type="match status" value="1"/>
</dbReference>
<dbReference type="Gene3D" id="3.40.50.1110">
    <property type="entry name" value="SGNH hydrolase"/>
    <property type="match status" value="1"/>
</dbReference>
<dbReference type="InterPro" id="IPR019734">
    <property type="entry name" value="TPR_rpt"/>
</dbReference>
<sequence>MNQVATKLATPQPPRKVFYLIALLLPVLLLLVLEMLLRVSPWYQRYPLFIASESLTGYLQTNPDLIKRYFADPKQAPDLAIDTQYFPAVKPAGQFRIVLQGGSSAAGFPYGRFGSPAAMLQQRLKRLYPQRDILVLNTALSAVNSYTLRDLSAEILAIEPDLILIYAGHNEYLGLMGVGSALLGDGHHLSKLLYLQLRQLALFQAGQRLYSALRTTPAPALAERTMMAQIAAEQQIPLNSSLYQAGLQQFQANLKALLHRYQQAGVPVILSSIASNERQPPFSSSQPALTLAPEPQQARQQLQQALQQNPDVASWHFQLAELLLDAGEQRVALQHFQLAREHDLLRFRAPLAINQQLQQLATDFKLPLADAEAQLRQASNNGIIDYQLMLEHLHPNARGYFLIAETWLPLLERYLGPPAVAVSQAQAWADMPLTAVDLQLADYKIRQLTADYPFTTEPQQVSFGPRQNPEQQLAWQRAQGLSWLQSNQQLLDYYQQQQQPAKAAKVAALLFDALPNQHQAAYVAGQLYFDSQDLVLAMYYQQRAVNLAPENISYRLMLARSYYYAGELTVALQQVEQILTLDPTHALALRQQAQLRQQLAPTQAPGHP</sequence>
<reference evidence="3 4" key="1">
    <citation type="journal article" date="2012" name="J. Bacteriol.">
        <title>Genome Sequence of Extracellular-Protease-Producing Alishewanella jeotgali Isolated from Traditional Korean Fermented Seafood.</title>
        <authorList>
            <person name="Jung J."/>
            <person name="Chun J."/>
            <person name="Park W."/>
        </authorList>
    </citation>
    <scope>NUCLEOTIDE SEQUENCE [LARGE SCALE GENOMIC DNA]</scope>
    <source>
        <strain evidence="3 4">KCTC 22429</strain>
    </source>
</reference>
<evidence type="ECO:0000313" key="3">
    <source>
        <dbReference type="EMBL" id="EHR41167.1"/>
    </source>
</evidence>
<evidence type="ECO:0000256" key="2">
    <source>
        <dbReference type="SAM" id="Phobius"/>
    </source>
</evidence>
<dbReference type="SUPFAM" id="SSF52266">
    <property type="entry name" value="SGNH hydrolase"/>
    <property type="match status" value="1"/>
</dbReference>
<dbReference type="eggNOG" id="COG2755">
    <property type="taxonomic scope" value="Bacteria"/>
</dbReference>
<dbReference type="PROSITE" id="PS50005">
    <property type="entry name" value="TPR"/>
    <property type="match status" value="2"/>
</dbReference>
<evidence type="ECO:0008006" key="5">
    <source>
        <dbReference type="Google" id="ProtNLM"/>
    </source>
</evidence>
<dbReference type="Pfam" id="PF13432">
    <property type="entry name" value="TPR_16"/>
    <property type="match status" value="1"/>
</dbReference>
<dbReference type="PANTHER" id="PTHR30383">
    <property type="entry name" value="THIOESTERASE 1/PROTEASE 1/LYSOPHOSPHOLIPASE L1"/>
    <property type="match status" value="1"/>
</dbReference>
<feature type="repeat" description="TPR" evidence="1">
    <location>
        <begin position="552"/>
        <end position="585"/>
    </location>
</feature>
<dbReference type="EMBL" id="AHTH01000020">
    <property type="protein sequence ID" value="EHR41167.1"/>
    <property type="molecule type" value="Genomic_DNA"/>
</dbReference>
<protein>
    <recommendedName>
        <fullName evidence="5">SGNH hydrolase-type esterase domain-containing protein</fullName>
    </recommendedName>
</protein>
<evidence type="ECO:0000313" key="4">
    <source>
        <dbReference type="Proteomes" id="UP000012046"/>
    </source>
</evidence>
<feature type="repeat" description="TPR" evidence="1">
    <location>
        <begin position="518"/>
        <end position="551"/>
    </location>
</feature>
<keyword evidence="4" id="KW-1185">Reference proteome</keyword>
<feature type="transmembrane region" description="Helical" evidence="2">
    <location>
        <begin position="17"/>
        <end position="37"/>
    </location>
</feature>
<dbReference type="AlphaFoldDB" id="H3ZDZ0"/>
<dbReference type="InterPro" id="IPR011990">
    <property type="entry name" value="TPR-like_helical_dom_sf"/>
</dbReference>
<dbReference type="STRING" id="1129374.AJE_07860"/>
<dbReference type="InterPro" id="IPR051532">
    <property type="entry name" value="Ester_Hydrolysis_Enzymes"/>
</dbReference>
<dbReference type="InterPro" id="IPR036514">
    <property type="entry name" value="SGNH_hydro_sf"/>
</dbReference>
<comment type="caution">
    <text evidence="3">The sequence shown here is derived from an EMBL/GenBank/DDBJ whole genome shotgun (WGS) entry which is preliminary data.</text>
</comment>
<dbReference type="PATRIC" id="fig|1129374.4.peg.1570"/>
<dbReference type="Gene3D" id="1.25.40.10">
    <property type="entry name" value="Tetratricopeptide repeat domain"/>
    <property type="match status" value="1"/>
</dbReference>
<dbReference type="GO" id="GO:0004622">
    <property type="term" value="F:phosphatidylcholine lysophospholipase activity"/>
    <property type="evidence" value="ECO:0007669"/>
    <property type="project" value="TreeGrafter"/>
</dbReference>
<evidence type="ECO:0000256" key="1">
    <source>
        <dbReference type="PROSITE-ProRule" id="PRU00339"/>
    </source>
</evidence>
<keyword evidence="1" id="KW-0802">TPR repeat</keyword>